<dbReference type="Proteomes" id="UP000266673">
    <property type="component" value="Unassembled WGS sequence"/>
</dbReference>
<name>A0A397TQF4_9GLOM</name>
<evidence type="ECO:0000313" key="2">
    <source>
        <dbReference type="Proteomes" id="UP000266673"/>
    </source>
</evidence>
<gene>
    <name evidence="1" type="ORF">C2G38_2234379</name>
</gene>
<sequence>MEVLISEVHGHRCLKRILFDLKMINQLDRKELLKVVDLVVSLVKKCSEHEDNSLPPMLHEMVKIVKDVDEEKPRTQHLTKNKIISLSDHDEQYFALLKIENTIKDLRKLTPQTKQLLLINLDEILEIVVLSSAIDSADSYDGPFSKSH</sequence>
<protein>
    <submittedName>
        <fullName evidence="1">Uncharacterized protein</fullName>
    </submittedName>
</protein>
<organism evidence="1 2">
    <name type="scientific">Gigaspora rosea</name>
    <dbReference type="NCBI Taxonomy" id="44941"/>
    <lineage>
        <taxon>Eukaryota</taxon>
        <taxon>Fungi</taxon>
        <taxon>Fungi incertae sedis</taxon>
        <taxon>Mucoromycota</taxon>
        <taxon>Glomeromycotina</taxon>
        <taxon>Glomeromycetes</taxon>
        <taxon>Diversisporales</taxon>
        <taxon>Gigasporaceae</taxon>
        <taxon>Gigaspora</taxon>
    </lineage>
</organism>
<dbReference type="EMBL" id="QKWP01004263">
    <property type="protein sequence ID" value="RIB00415.1"/>
    <property type="molecule type" value="Genomic_DNA"/>
</dbReference>
<accession>A0A397TQF4</accession>
<dbReference type="STRING" id="44941.A0A397TQF4"/>
<reference evidence="1 2" key="1">
    <citation type="submission" date="2018-06" db="EMBL/GenBank/DDBJ databases">
        <title>Comparative genomics reveals the genomic features of Rhizophagus irregularis, R. cerebriforme, R. diaphanum and Gigaspora rosea, and their symbiotic lifestyle signature.</title>
        <authorList>
            <person name="Morin E."/>
            <person name="San Clemente H."/>
            <person name="Chen E.C.H."/>
            <person name="De La Providencia I."/>
            <person name="Hainaut M."/>
            <person name="Kuo A."/>
            <person name="Kohler A."/>
            <person name="Murat C."/>
            <person name="Tang N."/>
            <person name="Roy S."/>
            <person name="Loubradou J."/>
            <person name="Henrissat B."/>
            <person name="Grigoriev I.V."/>
            <person name="Corradi N."/>
            <person name="Roux C."/>
            <person name="Martin F.M."/>
        </authorList>
    </citation>
    <scope>NUCLEOTIDE SEQUENCE [LARGE SCALE GENOMIC DNA]</scope>
    <source>
        <strain evidence="1 2">DAOM 194757</strain>
    </source>
</reference>
<comment type="caution">
    <text evidence="1">The sequence shown here is derived from an EMBL/GenBank/DDBJ whole genome shotgun (WGS) entry which is preliminary data.</text>
</comment>
<proteinExistence type="predicted"/>
<evidence type="ECO:0000313" key="1">
    <source>
        <dbReference type="EMBL" id="RIB00415.1"/>
    </source>
</evidence>
<dbReference type="OrthoDB" id="2435973at2759"/>
<keyword evidence="2" id="KW-1185">Reference proteome</keyword>
<dbReference type="AlphaFoldDB" id="A0A397TQF4"/>